<dbReference type="STRING" id="52442.SAMN05421880_11535"/>
<keyword evidence="1" id="KW-0472">Membrane</keyword>
<evidence type="ECO:0000313" key="4">
    <source>
        <dbReference type="Proteomes" id="UP000199561"/>
    </source>
</evidence>
<keyword evidence="4" id="KW-1185">Reference proteome</keyword>
<dbReference type="SUPFAM" id="SSF53474">
    <property type="entry name" value="alpha/beta-Hydrolases"/>
    <property type="match status" value="1"/>
</dbReference>
<proteinExistence type="predicted"/>
<evidence type="ECO:0000313" key="3">
    <source>
        <dbReference type="EMBL" id="SFM39759.1"/>
    </source>
</evidence>
<dbReference type="EMBL" id="FOUF01000015">
    <property type="protein sequence ID" value="SFM39759.1"/>
    <property type="molecule type" value="Genomic_DNA"/>
</dbReference>
<dbReference type="PANTHER" id="PTHR43358:SF4">
    <property type="entry name" value="ALPHA_BETA HYDROLASE FOLD-1 DOMAIN-CONTAINING PROTEIN"/>
    <property type="match status" value="1"/>
</dbReference>
<dbReference type="InterPro" id="IPR022742">
    <property type="entry name" value="Hydrolase_4"/>
</dbReference>
<organism evidence="3 4">
    <name type="scientific">Nitrosomonas nitrosa</name>
    <dbReference type="NCBI Taxonomy" id="52442"/>
    <lineage>
        <taxon>Bacteria</taxon>
        <taxon>Pseudomonadati</taxon>
        <taxon>Pseudomonadota</taxon>
        <taxon>Betaproteobacteria</taxon>
        <taxon>Nitrosomonadales</taxon>
        <taxon>Nitrosomonadaceae</taxon>
        <taxon>Nitrosomonas</taxon>
    </lineage>
</organism>
<keyword evidence="1" id="KW-0812">Transmembrane</keyword>
<protein>
    <submittedName>
        <fullName evidence="3">Esterase/lipase</fullName>
    </submittedName>
</protein>
<keyword evidence="1" id="KW-1133">Transmembrane helix</keyword>
<evidence type="ECO:0000259" key="2">
    <source>
        <dbReference type="Pfam" id="PF12146"/>
    </source>
</evidence>
<dbReference type="OrthoDB" id="9798884at2"/>
<evidence type="ECO:0000256" key="1">
    <source>
        <dbReference type="SAM" id="Phobius"/>
    </source>
</evidence>
<dbReference type="Gene3D" id="3.40.50.1820">
    <property type="entry name" value="alpha/beta hydrolase"/>
    <property type="match status" value="1"/>
</dbReference>
<feature type="domain" description="Serine aminopeptidase S33" evidence="2">
    <location>
        <begin position="71"/>
        <end position="187"/>
    </location>
</feature>
<gene>
    <name evidence="3" type="ORF">SAMN05421880_11535</name>
</gene>
<dbReference type="PANTHER" id="PTHR43358">
    <property type="entry name" value="ALPHA/BETA-HYDROLASE"/>
    <property type="match status" value="1"/>
</dbReference>
<dbReference type="Proteomes" id="UP000199561">
    <property type="component" value="Unassembled WGS sequence"/>
</dbReference>
<feature type="transmembrane region" description="Helical" evidence="1">
    <location>
        <begin position="6"/>
        <end position="26"/>
    </location>
</feature>
<dbReference type="InterPro" id="IPR052920">
    <property type="entry name" value="DNA-binding_regulatory"/>
</dbReference>
<dbReference type="Pfam" id="PF12146">
    <property type="entry name" value="Hydrolase_4"/>
    <property type="match status" value="1"/>
</dbReference>
<accession>A0A1I4QI65</accession>
<dbReference type="AlphaFoldDB" id="A0A1I4QI65"/>
<sequence length="292" mass="32456">MFRSLIVLIILAVIVVVVIIGMAIQVGGKLIRPAHRIVGDAPVDLSAETVVLQNGHGNVVAGWLVHGKPEMGVVLLLHGVRSDRRQMLGRARFLSEAGYSVMLIDLPAHGESSGEHITFGYREAEGVRTVMHYLAERYPKNKIAVIGVSLGAVSFVLSKSTPPPSAVVLESMYPTIDEAILRRLEKRLGPFSRLFTPLFLWQLPLRLGISADHLRPITELPHLHSPVLILSGADDRHTTLSDTHRLYEVANHPKMLWIVKDAAHINLHAHAPTEYETRVLAFFRKYLQGERE</sequence>
<reference evidence="3 4" key="1">
    <citation type="submission" date="2016-10" db="EMBL/GenBank/DDBJ databases">
        <authorList>
            <person name="de Groot N.N."/>
        </authorList>
    </citation>
    <scope>NUCLEOTIDE SEQUENCE [LARGE SCALE GENOMIC DNA]</scope>
    <source>
        <strain evidence="3 4">Nm146</strain>
    </source>
</reference>
<name>A0A1I4QI65_9PROT</name>
<dbReference type="InterPro" id="IPR029058">
    <property type="entry name" value="AB_hydrolase_fold"/>
</dbReference>